<accession>A0ABS2WDC9</accession>
<dbReference type="EMBL" id="JAFFZP010000047">
    <property type="protein sequence ID" value="MBN0989636.1"/>
    <property type="molecule type" value="Genomic_DNA"/>
</dbReference>
<feature type="transmembrane region" description="Helical" evidence="1">
    <location>
        <begin position="7"/>
        <end position="30"/>
    </location>
</feature>
<dbReference type="RefSeq" id="WP_205214413.1">
    <property type="nucleotide sequence ID" value="NZ_JAFFZP010000047.1"/>
</dbReference>
<evidence type="ECO:0000313" key="3">
    <source>
        <dbReference type="Proteomes" id="UP000760472"/>
    </source>
</evidence>
<dbReference type="Proteomes" id="UP000760472">
    <property type="component" value="Unassembled WGS sequence"/>
</dbReference>
<keyword evidence="1" id="KW-0812">Transmembrane</keyword>
<comment type="caution">
    <text evidence="2">The sequence shown here is derived from an EMBL/GenBank/DDBJ whole genome shotgun (WGS) entry which is preliminary data.</text>
</comment>
<feature type="transmembrane region" description="Helical" evidence="1">
    <location>
        <begin position="36"/>
        <end position="52"/>
    </location>
</feature>
<name>A0ABS2WDC9_9GAMM</name>
<keyword evidence="1" id="KW-1133">Transmembrane helix</keyword>
<gene>
    <name evidence="2" type="ORF">JW498_19900</name>
</gene>
<keyword evidence="3" id="KW-1185">Reference proteome</keyword>
<proteinExistence type="predicted"/>
<protein>
    <submittedName>
        <fullName evidence="2">Uncharacterized protein</fullName>
    </submittedName>
</protein>
<evidence type="ECO:0000313" key="2">
    <source>
        <dbReference type="EMBL" id="MBN0989636.1"/>
    </source>
</evidence>
<sequence>MNDVKVVFSLYASIFLFGGLGVFYINAVGVDYKYDLFMKALSAMLFFFVFVRRIVGEKLIVDILLMVIGGGGFQYL</sequence>
<organism evidence="2 3">
    <name type="scientific">Amphritea pacifica</name>
    <dbReference type="NCBI Taxonomy" id="2811233"/>
    <lineage>
        <taxon>Bacteria</taxon>
        <taxon>Pseudomonadati</taxon>
        <taxon>Pseudomonadota</taxon>
        <taxon>Gammaproteobacteria</taxon>
        <taxon>Oceanospirillales</taxon>
        <taxon>Oceanospirillaceae</taxon>
        <taxon>Amphritea</taxon>
    </lineage>
</organism>
<evidence type="ECO:0000256" key="1">
    <source>
        <dbReference type="SAM" id="Phobius"/>
    </source>
</evidence>
<keyword evidence="1" id="KW-0472">Membrane</keyword>
<reference evidence="2 3" key="1">
    <citation type="submission" date="2021-02" db="EMBL/GenBank/DDBJ databases">
        <title>A novel species of genus Amphritea isolated from a fishpond in China.</title>
        <authorList>
            <person name="Lu H."/>
        </authorList>
    </citation>
    <scope>NUCLEOTIDE SEQUENCE [LARGE SCALE GENOMIC DNA]</scope>
    <source>
        <strain evidence="2 3">RP18W</strain>
    </source>
</reference>